<reference evidence="1 2" key="1">
    <citation type="submission" date="2019-08" db="EMBL/GenBank/DDBJ databases">
        <title>A chromosome-level genome assembly, high-density linkage maps, and genome scans reveal the genomic architecture of hybrid incompatibilities underlying speciation via character displacement in darters (Percidae: Etheostominae).</title>
        <authorList>
            <person name="Moran R.L."/>
            <person name="Catchen J.M."/>
            <person name="Fuller R.C."/>
        </authorList>
    </citation>
    <scope>NUCLEOTIDE SEQUENCE [LARGE SCALE GENOMIC DNA]</scope>
    <source>
        <strain evidence="1">EspeVRDwgs_2016</strain>
        <tissue evidence="1">Muscle</tissue>
    </source>
</reference>
<comment type="caution">
    <text evidence="1">The sequence shown here is derived from an EMBL/GenBank/DDBJ whole genome shotgun (WGS) entry which is preliminary data.</text>
</comment>
<dbReference type="EMBL" id="VOFY01000019">
    <property type="protein sequence ID" value="KAA8582509.1"/>
    <property type="molecule type" value="Genomic_DNA"/>
</dbReference>
<gene>
    <name evidence="1" type="ORF">FQN60_006180</name>
</gene>
<evidence type="ECO:0000313" key="2">
    <source>
        <dbReference type="Proteomes" id="UP000327493"/>
    </source>
</evidence>
<organism evidence="1 2">
    <name type="scientific">Etheostoma spectabile</name>
    <name type="common">orangethroat darter</name>
    <dbReference type="NCBI Taxonomy" id="54343"/>
    <lineage>
        <taxon>Eukaryota</taxon>
        <taxon>Metazoa</taxon>
        <taxon>Chordata</taxon>
        <taxon>Craniata</taxon>
        <taxon>Vertebrata</taxon>
        <taxon>Euteleostomi</taxon>
        <taxon>Actinopterygii</taxon>
        <taxon>Neopterygii</taxon>
        <taxon>Teleostei</taxon>
        <taxon>Neoteleostei</taxon>
        <taxon>Acanthomorphata</taxon>
        <taxon>Eupercaria</taxon>
        <taxon>Perciformes</taxon>
        <taxon>Percoidei</taxon>
        <taxon>Percidae</taxon>
        <taxon>Etheostomatinae</taxon>
        <taxon>Etheostoma</taxon>
    </lineage>
</organism>
<proteinExistence type="predicted"/>
<name>A0A5J5CNJ4_9PERO</name>
<dbReference type="AlphaFoldDB" id="A0A5J5CNJ4"/>
<accession>A0A5J5CNJ4</accession>
<dbReference type="Proteomes" id="UP000327493">
    <property type="component" value="Chromosome 19"/>
</dbReference>
<keyword evidence="2" id="KW-1185">Reference proteome</keyword>
<sequence>MSKRGVKRQISVTLQSDKVKRNVRFILLFKDTEMNISAAAGDGQETHTVSSRTAGTKYTFSLFSVFESFRRSGGSFTAVTARPNAEIFR</sequence>
<evidence type="ECO:0000313" key="1">
    <source>
        <dbReference type="EMBL" id="KAA8582509.1"/>
    </source>
</evidence>
<protein>
    <submittedName>
        <fullName evidence="1">Uncharacterized protein</fullName>
    </submittedName>
</protein>